<evidence type="ECO:0000313" key="1">
    <source>
        <dbReference type="EMBL" id="THV05753.1"/>
    </source>
</evidence>
<gene>
    <name evidence="1" type="ORF">K435DRAFT_773680</name>
</gene>
<dbReference type="Proteomes" id="UP000297245">
    <property type="component" value="Unassembled WGS sequence"/>
</dbReference>
<accession>A0A4S8MRL7</accession>
<organism evidence="1 2">
    <name type="scientific">Dendrothele bispora (strain CBS 962.96)</name>
    <dbReference type="NCBI Taxonomy" id="1314807"/>
    <lineage>
        <taxon>Eukaryota</taxon>
        <taxon>Fungi</taxon>
        <taxon>Dikarya</taxon>
        <taxon>Basidiomycota</taxon>
        <taxon>Agaricomycotina</taxon>
        <taxon>Agaricomycetes</taxon>
        <taxon>Agaricomycetidae</taxon>
        <taxon>Agaricales</taxon>
        <taxon>Agaricales incertae sedis</taxon>
        <taxon>Dendrothele</taxon>
    </lineage>
</organism>
<sequence>MYEGPQVCTQAEWRVLTGRYGKEADPDKTKQRTTRMTIIRKGPFPKFFLHQLRLDYILP</sequence>
<protein>
    <submittedName>
        <fullName evidence="1">Uncharacterized protein</fullName>
    </submittedName>
</protein>
<dbReference type="EMBL" id="ML179047">
    <property type="protein sequence ID" value="THV05753.1"/>
    <property type="molecule type" value="Genomic_DNA"/>
</dbReference>
<proteinExistence type="predicted"/>
<dbReference type="AlphaFoldDB" id="A0A4S8MRL7"/>
<evidence type="ECO:0000313" key="2">
    <source>
        <dbReference type="Proteomes" id="UP000297245"/>
    </source>
</evidence>
<reference evidence="1 2" key="1">
    <citation type="journal article" date="2019" name="Nat. Ecol. Evol.">
        <title>Megaphylogeny resolves global patterns of mushroom evolution.</title>
        <authorList>
            <person name="Varga T."/>
            <person name="Krizsan K."/>
            <person name="Foldi C."/>
            <person name="Dima B."/>
            <person name="Sanchez-Garcia M."/>
            <person name="Sanchez-Ramirez S."/>
            <person name="Szollosi G.J."/>
            <person name="Szarkandi J.G."/>
            <person name="Papp V."/>
            <person name="Albert L."/>
            <person name="Andreopoulos W."/>
            <person name="Angelini C."/>
            <person name="Antonin V."/>
            <person name="Barry K.W."/>
            <person name="Bougher N.L."/>
            <person name="Buchanan P."/>
            <person name="Buyck B."/>
            <person name="Bense V."/>
            <person name="Catcheside P."/>
            <person name="Chovatia M."/>
            <person name="Cooper J."/>
            <person name="Damon W."/>
            <person name="Desjardin D."/>
            <person name="Finy P."/>
            <person name="Geml J."/>
            <person name="Haridas S."/>
            <person name="Hughes K."/>
            <person name="Justo A."/>
            <person name="Karasinski D."/>
            <person name="Kautmanova I."/>
            <person name="Kiss B."/>
            <person name="Kocsube S."/>
            <person name="Kotiranta H."/>
            <person name="LaButti K.M."/>
            <person name="Lechner B.E."/>
            <person name="Liimatainen K."/>
            <person name="Lipzen A."/>
            <person name="Lukacs Z."/>
            <person name="Mihaltcheva S."/>
            <person name="Morgado L.N."/>
            <person name="Niskanen T."/>
            <person name="Noordeloos M.E."/>
            <person name="Ohm R.A."/>
            <person name="Ortiz-Santana B."/>
            <person name="Ovrebo C."/>
            <person name="Racz N."/>
            <person name="Riley R."/>
            <person name="Savchenko A."/>
            <person name="Shiryaev A."/>
            <person name="Soop K."/>
            <person name="Spirin V."/>
            <person name="Szebenyi C."/>
            <person name="Tomsovsky M."/>
            <person name="Tulloss R.E."/>
            <person name="Uehling J."/>
            <person name="Grigoriev I.V."/>
            <person name="Vagvolgyi C."/>
            <person name="Papp T."/>
            <person name="Martin F.M."/>
            <person name="Miettinen O."/>
            <person name="Hibbett D.S."/>
            <person name="Nagy L.G."/>
        </authorList>
    </citation>
    <scope>NUCLEOTIDE SEQUENCE [LARGE SCALE GENOMIC DNA]</scope>
    <source>
        <strain evidence="1 2">CBS 962.96</strain>
    </source>
</reference>
<keyword evidence="2" id="KW-1185">Reference proteome</keyword>
<name>A0A4S8MRL7_DENBC</name>